<evidence type="ECO:0000256" key="5">
    <source>
        <dbReference type="ARBA" id="ARBA00023180"/>
    </source>
</evidence>
<keyword evidence="3" id="KW-0064">Aspartyl protease</keyword>
<evidence type="ECO:0000313" key="9">
    <source>
        <dbReference type="EMBL" id="RYR60930.1"/>
    </source>
</evidence>
<keyword evidence="4" id="KW-0378">Hydrolase</keyword>
<dbReference type="Gramene" id="arahy.Tifrunner.gnm2.ann2.Ah04g371300.1">
    <property type="protein sequence ID" value="arahy.Tifrunner.gnm2.ann2.Ah04g371300.1-CDS"/>
    <property type="gene ID" value="arahy.Tifrunner.gnm2.ann2.Ah04g371300"/>
</dbReference>
<organism evidence="9 10">
    <name type="scientific">Arachis hypogaea</name>
    <name type="common">Peanut</name>
    <dbReference type="NCBI Taxonomy" id="3818"/>
    <lineage>
        <taxon>Eukaryota</taxon>
        <taxon>Viridiplantae</taxon>
        <taxon>Streptophyta</taxon>
        <taxon>Embryophyta</taxon>
        <taxon>Tracheophyta</taxon>
        <taxon>Spermatophyta</taxon>
        <taxon>Magnoliopsida</taxon>
        <taxon>eudicotyledons</taxon>
        <taxon>Gunneridae</taxon>
        <taxon>Pentapetalae</taxon>
        <taxon>rosids</taxon>
        <taxon>fabids</taxon>
        <taxon>Fabales</taxon>
        <taxon>Fabaceae</taxon>
        <taxon>Papilionoideae</taxon>
        <taxon>50 kb inversion clade</taxon>
        <taxon>dalbergioids sensu lato</taxon>
        <taxon>Dalbergieae</taxon>
        <taxon>Pterocarpus clade</taxon>
        <taxon>Arachis</taxon>
    </lineage>
</organism>
<dbReference type="PANTHER" id="PTHR13683:SF680">
    <property type="entry name" value="PROTEASE FAMILY PROTEIN, PUTATIVE-RELATED"/>
    <property type="match status" value="1"/>
</dbReference>
<dbReference type="SMR" id="A0A445DCM3"/>
<sequence length="479" mass="51478">MDIKGLIFVGMVLWEACCMANAKFVFPVERKFKGPVTSLSAIKNHDSLRHGRLLSAVDINLGGTGLPNSVGLYYTKIKLGTPGTDYWVQVDTGSDLLWVTCSGCSSCATRSSIKGVELNLYDPAASNTSSIVMCDDEFCSATTLPGRAPACQVSKFCPYNIQYGDGGTTAGMYVKDLLTYNLVDADLNTSFANSSVYFGCGVNQAGTLDSNGDGSLSGIMGFGQASTSVLSQLAAAGKAKKIVSHCLDTVSGGGIFAIGEVVEPKINMTNLRTGMVHYNIILKDLEVGEESLSLPLDIFGSGNGRGTVIDSGTTLAYLPSAAYEQLMKKILDKQPDLKLVTIEQQFTCFSYEGNVDDGFPVVKFHFDGISLPVYPRDYLFPFRDDMRCIGWQRSAPSKSSKDTFLLGDLVLSNKLVVYDAENMLIGWTDYNCSSSIKVKDETTGAVYTVGAHNISSASSILIGRILAFSLMILALLNNF</sequence>
<name>A0A445DCM3_ARAHY</name>
<dbReference type="Gene3D" id="2.40.70.10">
    <property type="entry name" value="Acid Proteases"/>
    <property type="match status" value="2"/>
</dbReference>
<dbReference type="Pfam" id="PF14541">
    <property type="entry name" value="TAXi_C"/>
    <property type="match status" value="1"/>
</dbReference>
<protein>
    <recommendedName>
        <fullName evidence="8">Peptidase A1 domain-containing protein</fullName>
    </recommendedName>
</protein>
<dbReference type="GO" id="GO:0004190">
    <property type="term" value="F:aspartic-type endopeptidase activity"/>
    <property type="evidence" value="ECO:0007669"/>
    <property type="project" value="UniProtKB-KW"/>
</dbReference>
<feature type="active site" evidence="6">
    <location>
        <position position="310"/>
    </location>
</feature>
<comment type="similarity">
    <text evidence="1">Belongs to the peptidase A1 family.</text>
</comment>
<dbReference type="InterPro" id="IPR032799">
    <property type="entry name" value="TAXi_C"/>
</dbReference>
<evidence type="ECO:0000256" key="6">
    <source>
        <dbReference type="PIRSR" id="PIRSR601461-1"/>
    </source>
</evidence>
<accession>A0A445DCM3</accession>
<evidence type="ECO:0000259" key="8">
    <source>
        <dbReference type="PROSITE" id="PS51767"/>
    </source>
</evidence>
<evidence type="ECO:0000256" key="2">
    <source>
        <dbReference type="ARBA" id="ARBA00022670"/>
    </source>
</evidence>
<dbReference type="InterPro" id="IPR034161">
    <property type="entry name" value="Pepsin-like_plant"/>
</dbReference>
<evidence type="ECO:0000256" key="4">
    <source>
        <dbReference type="ARBA" id="ARBA00022801"/>
    </source>
</evidence>
<dbReference type="InterPro" id="IPR032861">
    <property type="entry name" value="TAXi_N"/>
</dbReference>
<dbReference type="EMBL" id="SDMP01000004">
    <property type="protein sequence ID" value="RYR60930.1"/>
    <property type="molecule type" value="Genomic_DNA"/>
</dbReference>
<feature type="domain" description="Peptidase A1" evidence="8">
    <location>
        <begin position="73"/>
        <end position="428"/>
    </location>
</feature>
<evidence type="ECO:0000256" key="3">
    <source>
        <dbReference type="ARBA" id="ARBA00022750"/>
    </source>
</evidence>
<dbReference type="OrthoDB" id="2747330at2759"/>
<comment type="caution">
    <text evidence="9">The sequence shown here is derived from an EMBL/GenBank/DDBJ whole genome shotgun (WGS) entry which is preliminary data.</text>
</comment>
<keyword evidence="2" id="KW-0645">Protease</keyword>
<dbReference type="GO" id="GO:0006508">
    <property type="term" value="P:proteolysis"/>
    <property type="evidence" value="ECO:0007669"/>
    <property type="project" value="UniProtKB-KW"/>
</dbReference>
<evidence type="ECO:0000256" key="1">
    <source>
        <dbReference type="ARBA" id="ARBA00007447"/>
    </source>
</evidence>
<dbReference type="SUPFAM" id="SSF50630">
    <property type="entry name" value="Acid proteases"/>
    <property type="match status" value="1"/>
</dbReference>
<dbReference type="PRINTS" id="PR00792">
    <property type="entry name" value="PEPSIN"/>
</dbReference>
<evidence type="ECO:0000256" key="7">
    <source>
        <dbReference type="SAM" id="SignalP"/>
    </source>
</evidence>
<dbReference type="InterPro" id="IPR021109">
    <property type="entry name" value="Peptidase_aspartic_dom_sf"/>
</dbReference>
<keyword evidence="10" id="KW-1185">Reference proteome</keyword>
<dbReference type="InterPro" id="IPR033121">
    <property type="entry name" value="PEPTIDASE_A1"/>
</dbReference>
<dbReference type="InterPro" id="IPR001461">
    <property type="entry name" value="Aspartic_peptidase_A1"/>
</dbReference>
<keyword evidence="5" id="KW-0325">Glycoprotein</keyword>
<feature type="chain" id="PRO_5019094338" description="Peptidase A1 domain-containing protein" evidence="7">
    <location>
        <begin position="23"/>
        <end position="479"/>
    </location>
</feature>
<feature type="active site" evidence="6">
    <location>
        <position position="91"/>
    </location>
</feature>
<reference evidence="9 10" key="1">
    <citation type="submission" date="2019-01" db="EMBL/GenBank/DDBJ databases">
        <title>Sequencing of cultivated peanut Arachis hypogaea provides insights into genome evolution and oil improvement.</title>
        <authorList>
            <person name="Chen X."/>
        </authorList>
    </citation>
    <scope>NUCLEOTIDE SEQUENCE [LARGE SCALE GENOMIC DNA]</scope>
    <source>
        <strain evidence="10">cv. Fuhuasheng</strain>
        <tissue evidence="9">Leaves</tissue>
    </source>
</reference>
<keyword evidence="7" id="KW-0732">Signal</keyword>
<dbReference type="PANTHER" id="PTHR13683">
    <property type="entry name" value="ASPARTYL PROTEASES"/>
    <property type="match status" value="1"/>
</dbReference>
<evidence type="ECO:0000313" key="10">
    <source>
        <dbReference type="Proteomes" id="UP000289738"/>
    </source>
</evidence>
<gene>
    <name evidence="9" type="ORF">Ahy_A04g018022</name>
</gene>
<dbReference type="Proteomes" id="UP000289738">
    <property type="component" value="Chromosome A04"/>
</dbReference>
<dbReference type="STRING" id="3818.A0A445DCM3"/>
<dbReference type="AlphaFoldDB" id="A0A445DCM3"/>
<dbReference type="Pfam" id="PF14543">
    <property type="entry name" value="TAXi_N"/>
    <property type="match status" value="1"/>
</dbReference>
<dbReference type="CDD" id="cd05476">
    <property type="entry name" value="pepsin_A_like_plant"/>
    <property type="match status" value="1"/>
</dbReference>
<dbReference type="PROSITE" id="PS51767">
    <property type="entry name" value="PEPTIDASE_A1"/>
    <property type="match status" value="1"/>
</dbReference>
<proteinExistence type="inferred from homology"/>
<feature type="signal peptide" evidence="7">
    <location>
        <begin position="1"/>
        <end position="22"/>
    </location>
</feature>